<evidence type="ECO:0000313" key="1">
    <source>
        <dbReference type="EMBL" id="DAF90458.1"/>
    </source>
</evidence>
<sequence length="66" mass="7786">MKRGWFTHTDLTAEQAAELVARYAANHVKTEKSLSSDYKTWIVSARLPESEKPPHADKTYQWRHWE</sequence>
<name>A0A8S5U7Q8_9CAUD</name>
<protein>
    <submittedName>
        <fullName evidence="1">Uncharacterized protein</fullName>
    </submittedName>
</protein>
<organism evidence="1">
    <name type="scientific">Myoviridae sp. ctdyF5</name>
    <dbReference type="NCBI Taxonomy" id="2825144"/>
    <lineage>
        <taxon>Viruses</taxon>
        <taxon>Duplodnaviria</taxon>
        <taxon>Heunggongvirae</taxon>
        <taxon>Uroviricota</taxon>
        <taxon>Caudoviricetes</taxon>
    </lineage>
</organism>
<dbReference type="EMBL" id="BK016029">
    <property type="protein sequence ID" value="DAF90458.1"/>
    <property type="molecule type" value="Genomic_DNA"/>
</dbReference>
<accession>A0A8S5U7Q8</accession>
<proteinExistence type="predicted"/>
<reference evidence="1" key="1">
    <citation type="journal article" date="2021" name="Proc. Natl. Acad. Sci. U.S.A.">
        <title>A Catalog of Tens of Thousands of Viruses from Human Metagenomes Reveals Hidden Associations with Chronic Diseases.</title>
        <authorList>
            <person name="Tisza M.J."/>
            <person name="Buck C.B."/>
        </authorList>
    </citation>
    <scope>NUCLEOTIDE SEQUENCE</scope>
    <source>
        <strain evidence="1">CtdyF5</strain>
    </source>
</reference>